<dbReference type="InterPro" id="IPR001638">
    <property type="entry name" value="Solute-binding_3/MltF_N"/>
</dbReference>
<dbReference type="PANTHER" id="PTHR35936">
    <property type="entry name" value="MEMBRANE-BOUND LYTIC MUREIN TRANSGLYCOSYLASE F"/>
    <property type="match status" value="1"/>
</dbReference>
<keyword evidence="1 2" id="KW-0732">Signal</keyword>
<name>A0A2N8KY91_9BURK</name>
<evidence type="ECO:0000259" key="3">
    <source>
        <dbReference type="SMART" id="SM00062"/>
    </source>
</evidence>
<evidence type="ECO:0000313" key="5">
    <source>
        <dbReference type="Proteomes" id="UP000235916"/>
    </source>
</evidence>
<protein>
    <recommendedName>
        <fullName evidence="3">Solute-binding protein family 3/N-terminal domain-containing protein</fullName>
    </recommendedName>
</protein>
<dbReference type="PANTHER" id="PTHR35936:SF6">
    <property type="entry name" value="AMINO ACID ABC TRANSPORTER SUBSTRATE-BINDING PAAT FAMILY PROTEIN"/>
    <property type="match status" value="1"/>
</dbReference>
<feature type="chain" id="PRO_5014996528" description="Solute-binding protein family 3/N-terminal domain-containing protein" evidence="2">
    <location>
        <begin position="36"/>
        <end position="289"/>
    </location>
</feature>
<dbReference type="SUPFAM" id="SSF53850">
    <property type="entry name" value="Periplasmic binding protein-like II"/>
    <property type="match status" value="1"/>
</dbReference>
<dbReference type="EMBL" id="POSP01000003">
    <property type="protein sequence ID" value="PND38417.1"/>
    <property type="molecule type" value="Genomic_DNA"/>
</dbReference>
<feature type="signal peptide" evidence="2">
    <location>
        <begin position="1"/>
        <end position="35"/>
    </location>
</feature>
<evidence type="ECO:0000256" key="2">
    <source>
        <dbReference type="SAM" id="SignalP"/>
    </source>
</evidence>
<comment type="caution">
    <text evidence="4">The sequence shown here is derived from an EMBL/GenBank/DDBJ whole genome shotgun (WGS) entry which is preliminary data.</text>
</comment>
<reference evidence="4 5" key="1">
    <citation type="submission" date="2018-01" db="EMBL/GenBank/DDBJ databases">
        <title>Draft genome sequence of Paucibacter aquatile CR182 isolated from freshwater of the Nakdong River.</title>
        <authorList>
            <person name="Choi A."/>
            <person name="Chung E.J."/>
        </authorList>
    </citation>
    <scope>NUCLEOTIDE SEQUENCE [LARGE SCALE GENOMIC DNA]</scope>
    <source>
        <strain evidence="4 5">CR182</strain>
    </source>
</reference>
<dbReference type="SMART" id="SM00062">
    <property type="entry name" value="PBPb"/>
    <property type="match status" value="1"/>
</dbReference>
<sequence>MIPVAAGRPAVTVRACMAWLTAWALTGSLCTTAHAAPHGETNIRYLLRTAAEQGGAPKWLQHGPQMHSGFCADVIAALNQRGSGLKIQLVEQALPQKRLLQQVKSGELDLLCALTHTEERDQDFVFVQPELYNMPYVLLARADDPVEVRSWEALRALGEQGLVLLNYDSSRLPLLQAKGGLHLHARGLTTEANLRMLLAGRGRFFYFPLSNAWFAVQRMGVQHQVRVLLPALQSEPYHLLARRNLPKPALDQLSQGLQQLRQQGELARLALKWFGADLPPELRQALPHP</sequence>
<evidence type="ECO:0000313" key="4">
    <source>
        <dbReference type="EMBL" id="PND38417.1"/>
    </source>
</evidence>
<dbReference type="AlphaFoldDB" id="A0A2N8KY91"/>
<dbReference type="Proteomes" id="UP000235916">
    <property type="component" value="Unassembled WGS sequence"/>
</dbReference>
<evidence type="ECO:0000256" key="1">
    <source>
        <dbReference type="ARBA" id="ARBA00022729"/>
    </source>
</evidence>
<organism evidence="4 5">
    <name type="scientific">Kinneretia aquatilis</name>
    <dbReference type="NCBI Taxonomy" id="2070761"/>
    <lineage>
        <taxon>Bacteria</taxon>
        <taxon>Pseudomonadati</taxon>
        <taxon>Pseudomonadota</taxon>
        <taxon>Betaproteobacteria</taxon>
        <taxon>Burkholderiales</taxon>
        <taxon>Sphaerotilaceae</taxon>
        <taxon>Roseateles</taxon>
    </lineage>
</organism>
<proteinExistence type="predicted"/>
<feature type="domain" description="Solute-binding protein family 3/N-terminal" evidence="3">
    <location>
        <begin position="46"/>
        <end position="277"/>
    </location>
</feature>
<accession>A0A2N8KY91</accession>
<dbReference type="Gene3D" id="3.40.190.10">
    <property type="entry name" value="Periplasmic binding protein-like II"/>
    <property type="match status" value="2"/>
</dbReference>
<keyword evidence="5" id="KW-1185">Reference proteome</keyword>
<gene>
    <name evidence="4" type="ORF">C1O66_13380</name>
</gene>
<dbReference type="Pfam" id="PF00497">
    <property type="entry name" value="SBP_bac_3"/>
    <property type="match status" value="1"/>
</dbReference>
<dbReference type="OrthoDB" id="8771874at2"/>